<dbReference type="Pfam" id="PF04307">
    <property type="entry name" value="YdjM"/>
    <property type="match status" value="1"/>
</dbReference>
<proteinExistence type="predicted"/>
<name>A0A9D2HL18_9BACT</name>
<dbReference type="InterPro" id="IPR053170">
    <property type="entry name" value="Transcription_regulator"/>
</dbReference>
<dbReference type="InterPro" id="IPR007404">
    <property type="entry name" value="YdjM-like"/>
</dbReference>
<keyword evidence="1" id="KW-0472">Membrane</keyword>
<evidence type="ECO:0000313" key="3">
    <source>
        <dbReference type="Proteomes" id="UP000823821"/>
    </source>
</evidence>
<sequence>MDPVTHAASGAVALLALPRRPATRWAVPLAALVAALPDIDIAFIRGPLQFLQLHRGITHSLFYLPLLALLAALAARPLWKRDTPDRWPLPLVWLFFGGLILLHIWLDCITTYGTMIFLPFSAERIRLNGVFIVDLLLVLPLLAAAFLALRRGSTRPARLALLWLLLYPGCALALNSHLAAAYRADLTAQGRTIERLVVLPDAFAPFYWRALYEEEQPNGLVVRADGLTALGRVHERGMPQPALSPQLAASLREQSNVCREFLDFSLLPFTRPLPPALLPADAVSAPDGQAATVSQPQALRGYLDIADDRFGSSLRLVRRIMRLRARGGGAPFQLFVELGYGDSGPRLLRERFHLPDSGRDTGWQTPTPPRSAQGLDWWLGLR</sequence>
<feature type="transmembrane region" description="Helical" evidence="1">
    <location>
        <begin position="130"/>
        <end position="149"/>
    </location>
</feature>
<reference evidence="2" key="2">
    <citation type="submission" date="2021-04" db="EMBL/GenBank/DDBJ databases">
        <authorList>
            <person name="Gilroy R."/>
        </authorList>
    </citation>
    <scope>NUCLEOTIDE SEQUENCE</scope>
    <source>
        <strain evidence="2">5032</strain>
    </source>
</reference>
<evidence type="ECO:0000313" key="2">
    <source>
        <dbReference type="EMBL" id="HJA78112.1"/>
    </source>
</evidence>
<gene>
    <name evidence="2" type="ORF">H9784_00870</name>
</gene>
<organism evidence="2 3">
    <name type="scientific">Candidatus Desulfovibrio intestinavium</name>
    <dbReference type="NCBI Taxonomy" id="2838534"/>
    <lineage>
        <taxon>Bacteria</taxon>
        <taxon>Pseudomonadati</taxon>
        <taxon>Thermodesulfobacteriota</taxon>
        <taxon>Desulfovibrionia</taxon>
        <taxon>Desulfovibrionales</taxon>
        <taxon>Desulfovibrionaceae</taxon>
        <taxon>Desulfovibrio</taxon>
    </lineage>
</organism>
<dbReference type="PANTHER" id="PTHR40031">
    <property type="entry name" value="HYPOTHETICAL MEMBRANE SPANNING PROTEIN"/>
    <property type="match status" value="1"/>
</dbReference>
<comment type="caution">
    <text evidence="2">The sequence shown here is derived from an EMBL/GenBank/DDBJ whole genome shotgun (WGS) entry which is preliminary data.</text>
</comment>
<feature type="transmembrane region" description="Helical" evidence="1">
    <location>
        <begin position="91"/>
        <end position="118"/>
    </location>
</feature>
<feature type="transmembrane region" description="Helical" evidence="1">
    <location>
        <begin position="59"/>
        <end position="79"/>
    </location>
</feature>
<protein>
    <submittedName>
        <fullName evidence="2">Metal-dependent hydrolase</fullName>
    </submittedName>
</protein>
<dbReference type="Proteomes" id="UP000823821">
    <property type="component" value="Unassembled WGS sequence"/>
</dbReference>
<feature type="transmembrane region" description="Helical" evidence="1">
    <location>
        <begin position="161"/>
        <end position="182"/>
    </location>
</feature>
<dbReference type="AlphaFoldDB" id="A0A9D2HL18"/>
<keyword evidence="1" id="KW-1133">Transmembrane helix</keyword>
<reference evidence="2" key="1">
    <citation type="journal article" date="2021" name="PeerJ">
        <title>Extensive microbial diversity within the chicken gut microbiome revealed by metagenomics and culture.</title>
        <authorList>
            <person name="Gilroy R."/>
            <person name="Ravi A."/>
            <person name="Getino M."/>
            <person name="Pursley I."/>
            <person name="Horton D.L."/>
            <person name="Alikhan N.F."/>
            <person name="Baker D."/>
            <person name="Gharbi K."/>
            <person name="Hall N."/>
            <person name="Watson M."/>
            <person name="Adriaenssens E.M."/>
            <person name="Foster-Nyarko E."/>
            <person name="Jarju S."/>
            <person name="Secka A."/>
            <person name="Antonio M."/>
            <person name="Oren A."/>
            <person name="Chaudhuri R.R."/>
            <person name="La Ragione R."/>
            <person name="Hildebrand F."/>
            <person name="Pallen M.J."/>
        </authorList>
    </citation>
    <scope>NUCLEOTIDE SEQUENCE</scope>
    <source>
        <strain evidence="2">5032</strain>
    </source>
</reference>
<dbReference type="GO" id="GO:0016787">
    <property type="term" value="F:hydrolase activity"/>
    <property type="evidence" value="ECO:0007669"/>
    <property type="project" value="UniProtKB-KW"/>
</dbReference>
<dbReference type="PANTHER" id="PTHR40031:SF1">
    <property type="entry name" value="MEMBRANE-BOUND METAL-DEPENDENT HYDROLASE"/>
    <property type="match status" value="1"/>
</dbReference>
<dbReference type="EMBL" id="DWZD01000007">
    <property type="protein sequence ID" value="HJA78112.1"/>
    <property type="molecule type" value="Genomic_DNA"/>
</dbReference>
<accession>A0A9D2HL18</accession>
<evidence type="ECO:0000256" key="1">
    <source>
        <dbReference type="SAM" id="Phobius"/>
    </source>
</evidence>
<keyword evidence="1" id="KW-0812">Transmembrane</keyword>
<keyword evidence="2" id="KW-0378">Hydrolase</keyword>